<evidence type="ECO:0000313" key="1">
    <source>
        <dbReference type="Proteomes" id="UP000050640"/>
    </source>
</evidence>
<dbReference type="WBParaSite" id="EEL_0000073701-mRNA-1">
    <property type="protein sequence ID" value="EEL_0000073701-mRNA-1"/>
    <property type="gene ID" value="EEL_0000073701"/>
</dbReference>
<protein>
    <submittedName>
        <fullName evidence="2">DUF3265 domain-containing protein</fullName>
    </submittedName>
</protein>
<dbReference type="AlphaFoldDB" id="A0A0R3RH32"/>
<organism evidence="1 2">
    <name type="scientific">Elaeophora elaphi</name>
    <dbReference type="NCBI Taxonomy" id="1147741"/>
    <lineage>
        <taxon>Eukaryota</taxon>
        <taxon>Metazoa</taxon>
        <taxon>Ecdysozoa</taxon>
        <taxon>Nematoda</taxon>
        <taxon>Chromadorea</taxon>
        <taxon>Rhabditida</taxon>
        <taxon>Spirurina</taxon>
        <taxon>Spiruromorpha</taxon>
        <taxon>Filarioidea</taxon>
        <taxon>Onchocercidae</taxon>
        <taxon>Elaeophora</taxon>
    </lineage>
</organism>
<proteinExistence type="predicted"/>
<sequence length="34" mass="3910">MVYQTFTRKVVLCEKVSLCKFSVHTNGNFILCVT</sequence>
<accession>A0A0R3RH32</accession>
<name>A0A0R3RH32_9BILA</name>
<dbReference type="Proteomes" id="UP000050640">
    <property type="component" value="Unplaced"/>
</dbReference>
<keyword evidence="1" id="KW-1185">Reference proteome</keyword>
<evidence type="ECO:0000313" key="2">
    <source>
        <dbReference type="WBParaSite" id="EEL_0000073701-mRNA-1"/>
    </source>
</evidence>
<reference evidence="2" key="1">
    <citation type="submission" date="2017-02" db="UniProtKB">
        <authorList>
            <consortium name="WormBaseParasite"/>
        </authorList>
    </citation>
    <scope>IDENTIFICATION</scope>
</reference>